<evidence type="ECO:0000313" key="3">
    <source>
        <dbReference type="Proteomes" id="UP000652013"/>
    </source>
</evidence>
<protein>
    <submittedName>
        <fullName evidence="2">Uncharacterized protein</fullName>
    </submittedName>
</protein>
<evidence type="ECO:0000313" key="2">
    <source>
        <dbReference type="EMBL" id="GIJ06119.1"/>
    </source>
</evidence>
<dbReference type="Proteomes" id="UP000652013">
    <property type="component" value="Unassembled WGS sequence"/>
</dbReference>
<dbReference type="EMBL" id="BOOY01000038">
    <property type="protein sequence ID" value="GIJ06119.1"/>
    <property type="molecule type" value="Genomic_DNA"/>
</dbReference>
<proteinExistence type="predicted"/>
<evidence type="ECO:0000256" key="1">
    <source>
        <dbReference type="SAM" id="MobiDB-lite"/>
    </source>
</evidence>
<reference evidence="2" key="1">
    <citation type="submission" date="2021-01" db="EMBL/GenBank/DDBJ databases">
        <title>Whole genome shotgun sequence of Spirilliplanes yamanashiensis NBRC 15828.</title>
        <authorList>
            <person name="Komaki H."/>
            <person name="Tamura T."/>
        </authorList>
    </citation>
    <scope>NUCLEOTIDE SEQUENCE</scope>
    <source>
        <strain evidence="2">NBRC 15828</strain>
    </source>
</reference>
<feature type="region of interest" description="Disordered" evidence="1">
    <location>
        <begin position="55"/>
        <end position="74"/>
    </location>
</feature>
<name>A0A8J4DMD9_9ACTN</name>
<dbReference type="AlphaFoldDB" id="A0A8J4DMD9"/>
<keyword evidence="3" id="KW-1185">Reference proteome</keyword>
<comment type="caution">
    <text evidence="2">The sequence shown here is derived from an EMBL/GenBank/DDBJ whole genome shotgun (WGS) entry which is preliminary data.</text>
</comment>
<organism evidence="2 3">
    <name type="scientific">Spirilliplanes yamanashiensis</name>
    <dbReference type="NCBI Taxonomy" id="42233"/>
    <lineage>
        <taxon>Bacteria</taxon>
        <taxon>Bacillati</taxon>
        <taxon>Actinomycetota</taxon>
        <taxon>Actinomycetes</taxon>
        <taxon>Micromonosporales</taxon>
        <taxon>Micromonosporaceae</taxon>
        <taxon>Spirilliplanes</taxon>
    </lineage>
</organism>
<accession>A0A8J4DMD9</accession>
<gene>
    <name evidence="2" type="ORF">Sya03_54710</name>
</gene>
<sequence length="74" mass="8437">MAAGRKTKDAREGGFLWNAFYKYLAGPATTDNAIEGVTPEARAAWERDLAARKEWSRRQRERKRAEREGRRGAA</sequence>